<dbReference type="InterPro" id="IPR016035">
    <property type="entry name" value="Acyl_Trfase/lysoPLipase"/>
</dbReference>
<gene>
    <name evidence="6" type="ORF">BU26DRAFT_178569</name>
</gene>
<dbReference type="OrthoDB" id="1658288at2759"/>
<dbReference type="Pfam" id="PF01734">
    <property type="entry name" value="Patatin"/>
    <property type="match status" value="1"/>
</dbReference>
<organism evidence="6 7">
    <name type="scientific">Trematosphaeria pertusa</name>
    <dbReference type="NCBI Taxonomy" id="390896"/>
    <lineage>
        <taxon>Eukaryota</taxon>
        <taxon>Fungi</taxon>
        <taxon>Dikarya</taxon>
        <taxon>Ascomycota</taxon>
        <taxon>Pezizomycotina</taxon>
        <taxon>Dothideomycetes</taxon>
        <taxon>Pleosporomycetidae</taxon>
        <taxon>Pleosporales</taxon>
        <taxon>Massarineae</taxon>
        <taxon>Trematosphaeriaceae</taxon>
        <taxon>Trematosphaeria</taxon>
    </lineage>
</organism>
<sequence length="161" mass="18366">MEAVNADAPPEPCDYFDMMGGTSTGGLIAVMLGRRRMSIDECIDAYLSLSERIFQKKRHRETVKGRIQGQFDAEELARDVREVIEQQGLQEEALLKEVPEATCKQIGYSTLTFCHRTLEERLAALTLPNDEFLASPTEEYNIVDRTVSEDPYVWRARHLIL</sequence>
<evidence type="ECO:0000256" key="3">
    <source>
        <dbReference type="ARBA" id="ARBA00023098"/>
    </source>
</evidence>
<dbReference type="GO" id="GO:0016020">
    <property type="term" value="C:membrane"/>
    <property type="evidence" value="ECO:0007669"/>
    <property type="project" value="TreeGrafter"/>
</dbReference>
<dbReference type="GO" id="GO:0016042">
    <property type="term" value="P:lipid catabolic process"/>
    <property type="evidence" value="ECO:0007669"/>
    <property type="project" value="UniProtKB-KW"/>
</dbReference>
<dbReference type="InterPro" id="IPR002641">
    <property type="entry name" value="PNPLA_dom"/>
</dbReference>
<keyword evidence="1" id="KW-0378">Hydrolase</keyword>
<dbReference type="GeneID" id="54573697"/>
<evidence type="ECO:0000259" key="5">
    <source>
        <dbReference type="PROSITE" id="PS51635"/>
    </source>
</evidence>
<reference evidence="6" key="1">
    <citation type="journal article" date="2020" name="Stud. Mycol.">
        <title>101 Dothideomycetes genomes: a test case for predicting lifestyles and emergence of pathogens.</title>
        <authorList>
            <person name="Haridas S."/>
            <person name="Albert R."/>
            <person name="Binder M."/>
            <person name="Bloem J."/>
            <person name="Labutti K."/>
            <person name="Salamov A."/>
            <person name="Andreopoulos B."/>
            <person name="Baker S."/>
            <person name="Barry K."/>
            <person name="Bills G."/>
            <person name="Bluhm B."/>
            <person name="Cannon C."/>
            <person name="Castanera R."/>
            <person name="Culley D."/>
            <person name="Daum C."/>
            <person name="Ezra D."/>
            <person name="Gonzalez J."/>
            <person name="Henrissat B."/>
            <person name="Kuo A."/>
            <person name="Liang C."/>
            <person name="Lipzen A."/>
            <person name="Lutzoni F."/>
            <person name="Magnuson J."/>
            <person name="Mondo S."/>
            <person name="Nolan M."/>
            <person name="Ohm R."/>
            <person name="Pangilinan J."/>
            <person name="Park H.-J."/>
            <person name="Ramirez L."/>
            <person name="Alfaro M."/>
            <person name="Sun H."/>
            <person name="Tritt A."/>
            <person name="Yoshinaga Y."/>
            <person name="Zwiers L.-H."/>
            <person name="Turgeon B."/>
            <person name="Goodwin S."/>
            <person name="Spatafora J."/>
            <person name="Crous P."/>
            <person name="Grigoriev I."/>
        </authorList>
    </citation>
    <scope>NUCLEOTIDE SEQUENCE</scope>
    <source>
        <strain evidence="6">CBS 122368</strain>
    </source>
</reference>
<keyword evidence="7" id="KW-1185">Reference proteome</keyword>
<name>A0A6A6HTY2_9PLEO</name>
<keyword evidence="3" id="KW-0443">Lipid metabolism</keyword>
<dbReference type="PANTHER" id="PTHR24185">
    <property type="entry name" value="CALCIUM-INDEPENDENT PHOSPHOLIPASE A2-GAMMA"/>
    <property type="match status" value="1"/>
</dbReference>
<proteinExistence type="predicted"/>
<evidence type="ECO:0000313" key="7">
    <source>
        <dbReference type="Proteomes" id="UP000800094"/>
    </source>
</evidence>
<keyword evidence="2" id="KW-0442">Lipid degradation</keyword>
<feature type="short sequence motif" description="GXSXG" evidence="4">
    <location>
        <begin position="21"/>
        <end position="25"/>
    </location>
</feature>
<evidence type="ECO:0000256" key="1">
    <source>
        <dbReference type="ARBA" id="ARBA00022801"/>
    </source>
</evidence>
<feature type="domain" description="PNPLA" evidence="5">
    <location>
        <begin position="1"/>
        <end position="161"/>
    </location>
</feature>
<dbReference type="GO" id="GO:0019369">
    <property type="term" value="P:arachidonate metabolic process"/>
    <property type="evidence" value="ECO:0007669"/>
    <property type="project" value="TreeGrafter"/>
</dbReference>
<accession>A0A6A6HTY2</accession>
<dbReference type="SUPFAM" id="SSF52151">
    <property type="entry name" value="FabD/lysophospholipase-like"/>
    <property type="match status" value="1"/>
</dbReference>
<dbReference type="GO" id="GO:0046486">
    <property type="term" value="P:glycerolipid metabolic process"/>
    <property type="evidence" value="ECO:0007669"/>
    <property type="project" value="UniProtKB-ARBA"/>
</dbReference>
<dbReference type="AlphaFoldDB" id="A0A6A6HTY2"/>
<evidence type="ECO:0000313" key="6">
    <source>
        <dbReference type="EMBL" id="KAF2241471.1"/>
    </source>
</evidence>
<dbReference type="GO" id="GO:0047499">
    <property type="term" value="F:calcium-independent phospholipase A2 activity"/>
    <property type="evidence" value="ECO:0007669"/>
    <property type="project" value="TreeGrafter"/>
</dbReference>
<evidence type="ECO:0000256" key="2">
    <source>
        <dbReference type="ARBA" id="ARBA00022963"/>
    </source>
</evidence>
<protein>
    <recommendedName>
        <fullName evidence="5">PNPLA domain-containing protein</fullName>
    </recommendedName>
</protein>
<dbReference type="RefSeq" id="XP_033676475.1">
    <property type="nucleotide sequence ID" value="XM_033820367.1"/>
</dbReference>
<dbReference type="Gene3D" id="3.40.1090.10">
    <property type="entry name" value="Cytosolic phospholipase A2 catalytic domain"/>
    <property type="match status" value="1"/>
</dbReference>
<comment type="caution">
    <text evidence="4">Lacks conserved residue(s) required for the propagation of feature annotation.</text>
</comment>
<dbReference type="PANTHER" id="PTHR24185:SF1">
    <property type="entry name" value="CALCIUM-INDEPENDENT PHOSPHOLIPASE A2-GAMMA"/>
    <property type="match status" value="1"/>
</dbReference>
<dbReference type="EMBL" id="ML987212">
    <property type="protein sequence ID" value="KAF2241471.1"/>
    <property type="molecule type" value="Genomic_DNA"/>
</dbReference>
<dbReference type="Proteomes" id="UP000800094">
    <property type="component" value="Unassembled WGS sequence"/>
</dbReference>
<evidence type="ECO:0000256" key="4">
    <source>
        <dbReference type="PROSITE-ProRule" id="PRU01161"/>
    </source>
</evidence>
<dbReference type="PROSITE" id="PS51635">
    <property type="entry name" value="PNPLA"/>
    <property type="match status" value="1"/>
</dbReference>